<protein>
    <submittedName>
        <fullName evidence="1">Uncharacterized protein</fullName>
    </submittedName>
</protein>
<dbReference type="EMBL" id="CM007892">
    <property type="protein sequence ID" value="OTG30353.1"/>
    <property type="molecule type" value="Genomic_DNA"/>
</dbReference>
<gene>
    <name evidence="1" type="ORF">HannXRQ_Chr03g0063551</name>
</gene>
<dbReference type="InParanoid" id="A0A251V515"/>
<organism evidence="1 2">
    <name type="scientific">Helianthus annuus</name>
    <name type="common">Common sunflower</name>
    <dbReference type="NCBI Taxonomy" id="4232"/>
    <lineage>
        <taxon>Eukaryota</taxon>
        <taxon>Viridiplantae</taxon>
        <taxon>Streptophyta</taxon>
        <taxon>Embryophyta</taxon>
        <taxon>Tracheophyta</taxon>
        <taxon>Spermatophyta</taxon>
        <taxon>Magnoliopsida</taxon>
        <taxon>eudicotyledons</taxon>
        <taxon>Gunneridae</taxon>
        <taxon>Pentapetalae</taxon>
        <taxon>asterids</taxon>
        <taxon>campanulids</taxon>
        <taxon>Asterales</taxon>
        <taxon>Asteraceae</taxon>
        <taxon>Asteroideae</taxon>
        <taxon>Heliantheae alliance</taxon>
        <taxon>Heliantheae</taxon>
        <taxon>Helianthus</taxon>
    </lineage>
</organism>
<reference evidence="2" key="1">
    <citation type="journal article" date="2017" name="Nature">
        <title>The sunflower genome provides insights into oil metabolism, flowering and Asterid evolution.</title>
        <authorList>
            <person name="Badouin H."/>
            <person name="Gouzy J."/>
            <person name="Grassa C.J."/>
            <person name="Murat F."/>
            <person name="Staton S.E."/>
            <person name="Cottret L."/>
            <person name="Lelandais-Briere C."/>
            <person name="Owens G.L."/>
            <person name="Carrere S."/>
            <person name="Mayjonade B."/>
            <person name="Legrand L."/>
            <person name="Gill N."/>
            <person name="Kane N.C."/>
            <person name="Bowers J.E."/>
            <person name="Hubner S."/>
            <person name="Bellec A."/>
            <person name="Berard A."/>
            <person name="Berges H."/>
            <person name="Blanchet N."/>
            <person name="Boniface M.C."/>
            <person name="Brunel D."/>
            <person name="Catrice O."/>
            <person name="Chaidir N."/>
            <person name="Claudel C."/>
            <person name="Donnadieu C."/>
            <person name="Faraut T."/>
            <person name="Fievet G."/>
            <person name="Helmstetter N."/>
            <person name="King M."/>
            <person name="Knapp S.J."/>
            <person name="Lai Z."/>
            <person name="Le Paslier M.C."/>
            <person name="Lippi Y."/>
            <person name="Lorenzon L."/>
            <person name="Mandel J.R."/>
            <person name="Marage G."/>
            <person name="Marchand G."/>
            <person name="Marquand E."/>
            <person name="Bret-Mestries E."/>
            <person name="Morien E."/>
            <person name="Nambeesan S."/>
            <person name="Nguyen T."/>
            <person name="Pegot-Espagnet P."/>
            <person name="Pouilly N."/>
            <person name="Raftis F."/>
            <person name="Sallet E."/>
            <person name="Schiex T."/>
            <person name="Thomas J."/>
            <person name="Vandecasteele C."/>
            <person name="Vares D."/>
            <person name="Vear F."/>
            <person name="Vautrin S."/>
            <person name="Crespi M."/>
            <person name="Mangin B."/>
            <person name="Burke J.M."/>
            <person name="Salse J."/>
            <person name="Munos S."/>
            <person name="Vincourt P."/>
            <person name="Rieseberg L.H."/>
            <person name="Langlade N.B."/>
        </authorList>
    </citation>
    <scope>NUCLEOTIDE SEQUENCE [LARGE SCALE GENOMIC DNA]</scope>
    <source>
        <strain evidence="2">cv. SF193</strain>
    </source>
</reference>
<evidence type="ECO:0000313" key="1">
    <source>
        <dbReference type="EMBL" id="OTG30353.1"/>
    </source>
</evidence>
<accession>A0A251V515</accession>
<sequence>MLHTGQLTGRLEVANFLSGVITSKESTKVYATYGKCSEKSEMLKRHNKEGFKGTKAIWFLHLSKKAK</sequence>
<dbReference type="Proteomes" id="UP000215914">
    <property type="component" value="Chromosome 3"/>
</dbReference>
<keyword evidence="2" id="KW-1185">Reference proteome</keyword>
<name>A0A251V515_HELAN</name>
<proteinExistence type="predicted"/>
<dbReference type="AlphaFoldDB" id="A0A251V515"/>
<evidence type="ECO:0000313" key="2">
    <source>
        <dbReference type="Proteomes" id="UP000215914"/>
    </source>
</evidence>